<evidence type="ECO:0000256" key="9">
    <source>
        <dbReference type="ARBA" id="ARBA00023136"/>
    </source>
</evidence>
<evidence type="ECO:0000256" key="5">
    <source>
        <dbReference type="ARBA" id="ARBA00022692"/>
    </source>
</evidence>
<dbReference type="PANTHER" id="PTHR48063">
    <property type="entry name" value="LRR RECEPTOR-LIKE KINASE"/>
    <property type="match status" value="1"/>
</dbReference>
<evidence type="ECO:0000256" key="6">
    <source>
        <dbReference type="ARBA" id="ARBA00022729"/>
    </source>
</evidence>
<evidence type="ECO:0000259" key="13">
    <source>
        <dbReference type="Pfam" id="PF23598"/>
    </source>
</evidence>
<feature type="signal peptide" evidence="11">
    <location>
        <begin position="1"/>
        <end position="41"/>
    </location>
</feature>
<comment type="subcellular location">
    <subcellularLocation>
        <location evidence="1">Cell membrane</location>
        <topology evidence="1">Single-pass type I membrane protein</topology>
    </subcellularLocation>
</comment>
<dbReference type="InterPro" id="IPR001611">
    <property type="entry name" value="Leu-rich_rpt"/>
</dbReference>
<feature type="domain" description="Leucine-rich repeat-containing N-terminal plant-type" evidence="12">
    <location>
        <begin position="51"/>
        <end position="96"/>
    </location>
</feature>
<dbReference type="EMBL" id="PQIB02000017">
    <property type="protein sequence ID" value="RLM58115.1"/>
    <property type="molecule type" value="Genomic_DNA"/>
</dbReference>
<keyword evidence="10" id="KW-0325">Glycoprotein</keyword>
<comment type="similarity">
    <text evidence="2">Belongs to the RLP family.</text>
</comment>
<keyword evidence="5" id="KW-0812">Transmembrane</keyword>
<dbReference type="InterPro" id="IPR046956">
    <property type="entry name" value="RLP23-like"/>
</dbReference>
<keyword evidence="3" id="KW-1003">Cell membrane</keyword>
<dbReference type="InterPro" id="IPR032675">
    <property type="entry name" value="LRR_dom_sf"/>
</dbReference>
<keyword evidence="6 11" id="KW-0732">Signal</keyword>
<dbReference type="Pfam" id="PF13855">
    <property type="entry name" value="LRR_8"/>
    <property type="match status" value="1"/>
</dbReference>
<dbReference type="Pfam" id="PF23598">
    <property type="entry name" value="LRR_14"/>
    <property type="match status" value="1"/>
</dbReference>
<reference evidence="15" key="1">
    <citation type="journal article" date="2019" name="Nat. Commun.">
        <title>The genome of broomcorn millet.</title>
        <authorList>
            <person name="Zou C."/>
            <person name="Miki D."/>
            <person name="Li D."/>
            <person name="Tang Q."/>
            <person name="Xiao L."/>
            <person name="Rajput S."/>
            <person name="Deng P."/>
            <person name="Jia W."/>
            <person name="Huang R."/>
            <person name="Zhang M."/>
            <person name="Sun Y."/>
            <person name="Hu J."/>
            <person name="Fu X."/>
            <person name="Schnable P.S."/>
            <person name="Li F."/>
            <person name="Zhang H."/>
            <person name="Feng B."/>
            <person name="Zhu X."/>
            <person name="Liu R."/>
            <person name="Schnable J.C."/>
            <person name="Zhu J.-K."/>
            <person name="Zhang H."/>
        </authorList>
    </citation>
    <scope>NUCLEOTIDE SEQUENCE [LARGE SCALE GENOMIC DNA]</scope>
</reference>
<dbReference type="Gene3D" id="3.80.10.10">
    <property type="entry name" value="Ribonuclease Inhibitor"/>
    <property type="match status" value="4"/>
</dbReference>
<feature type="chain" id="PRO_5017964401" evidence="11">
    <location>
        <begin position="42"/>
        <end position="511"/>
    </location>
</feature>
<dbReference type="Pfam" id="PF00560">
    <property type="entry name" value="LRR_1"/>
    <property type="match status" value="1"/>
</dbReference>
<evidence type="ECO:0000313" key="14">
    <source>
        <dbReference type="EMBL" id="RLM58115.1"/>
    </source>
</evidence>
<dbReference type="PANTHER" id="PTHR48063:SF90">
    <property type="entry name" value="OS11G0565920 PROTEIN"/>
    <property type="match status" value="1"/>
</dbReference>
<name>A0A3L6PKH0_PANMI</name>
<keyword evidence="4" id="KW-0433">Leucine-rich repeat</keyword>
<sequence length="511" mass="56649">MMKRAPSPPVHDPTMRRPGPKLVQLLLAAATCSFLLMTTHADANAGATCVPHERDALLAFKRGITRDPAGILHLWRQPDGHSELQDCCRWRGVRCSNRTGHVLELRLGNPSYDTIYSDTALVGQISHSLLALEHLQHLDLSNNNLSGSTGRIPEFLGSLRNFHGRVLPLFGNLTALRYLDLSGMGATYSTDVSWLAHLRFLQYLNLDLVNLNTVTDWPHVVSRLPSLRFLRLSGCSLTGTLPEWVGQLTSLVSLDLSRNSYAGPLAEFIGNNLTGLRILDLSWNNFTGPLPESISYLGGLRTLDVSYNNLNGVITEEHFRNLRSLQHIDLSSNSLNIEISSKWQPPFRLRSANFATCGMGPLFPAWLQWLVDVDYLDISSTGINDKIPDWLPRAFSDARYLSMSRNKLSGQLPANVEIMSSLEELDLNNNTLTGQLPKLPWNLTYLDICINSLSGSLPANIGLPKLQVLSIASNSITGRLPRSICKCKGLRTLVLADNHFKEDYPIALGTK</sequence>
<accession>A0A3L6PKH0</accession>
<dbReference type="InterPro" id="IPR055414">
    <property type="entry name" value="LRR_R13L4/SHOC2-like"/>
</dbReference>
<dbReference type="STRING" id="4540.A0A3L6PKH0"/>
<dbReference type="OrthoDB" id="693134at2759"/>
<gene>
    <name evidence="14" type="ORF">C2845_PM18G09420</name>
</gene>
<dbReference type="FunFam" id="3.80.10.10:FF:000383">
    <property type="entry name" value="Leucine-rich repeat receptor protein kinase EMS1"/>
    <property type="match status" value="1"/>
</dbReference>
<dbReference type="InterPro" id="IPR013210">
    <property type="entry name" value="LRR_N_plant-typ"/>
</dbReference>
<evidence type="ECO:0000256" key="3">
    <source>
        <dbReference type="ARBA" id="ARBA00022475"/>
    </source>
</evidence>
<evidence type="ECO:0000313" key="15">
    <source>
        <dbReference type="Proteomes" id="UP000275267"/>
    </source>
</evidence>
<organism evidence="14 15">
    <name type="scientific">Panicum miliaceum</name>
    <name type="common">Proso millet</name>
    <name type="synonym">Broomcorn millet</name>
    <dbReference type="NCBI Taxonomy" id="4540"/>
    <lineage>
        <taxon>Eukaryota</taxon>
        <taxon>Viridiplantae</taxon>
        <taxon>Streptophyta</taxon>
        <taxon>Embryophyta</taxon>
        <taxon>Tracheophyta</taxon>
        <taxon>Spermatophyta</taxon>
        <taxon>Magnoliopsida</taxon>
        <taxon>Liliopsida</taxon>
        <taxon>Poales</taxon>
        <taxon>Poaceae</taxon>
        <taxon>PACMAD clade</taxon>
        <taxon>Panicoideae</taxon>
        <taxon>Panicodae</taxon>
        <taxon>Paniceae</taxon>
        <taxon>Panicinae</taxon>
        <taxon>Panicum</taxon>
        <taxon>Panicum sect. Panicum</taxon>
    </lineage>
</organism>
<protein>
    <submittedName>
        <fullName evidence="14">Uncharacterized protein</fullName>
    </submittedName>
</protein>
<evidence type="ECO:0000256" key="4">
    <source>
        <dbReference type="ARBA" id="ARBA00022614"/>
    </source>
</evidence>
<evidence type="ECO:0000256" key="7">
    <source>
        <dbReference type="ARBA" id="ARBA00022737"/>
    </source>
</evidence>
<dbReference type="AlphaFoldDB" id="A0A3L6PKH0"/>
<feature type="domain" description="Disease resistance R13L4/SHOC-2-like LRR" evidence="13">
    <location>
        <begin position="165"/>
        <end position="379"/>
    </location>
</feature>
<evidence type="ECO:0000256" key="2">
    <source>
        <dbReference type="ARBA" id="ARBA00009592"/>
    </source>
</evidence>
<proteinExistence type="inferred from homology"/>
<keyword evidence="7" id="KW-0677">Repeat</keyword>
<dbReference type="Proteomes" id="UP000275267">
    <property type="component" value="Unassembled WGS sequence"/>
</dbReference>
<dbReference type="PRINTS" id="PR00019">
    <property type="entry name" value="LEURICHRPT"/>
</dbReference>
<dbReference type="Pfam" id="PF08263">
    <property type="entry name" value="LRRNT_2"/>
    <property type="match status" value="1"/>
</dbReference>
<evidence type="ECO:0000256" key="11">
    <source>
        <dbReference type="SAM" id="SignalP"/>
    </source>
</evidence>
<keyword evidence="9" id="KW-0472">Membrane</keyword>
<dbReference type="SUPFAM" id="SSF52058">
    <property type="entry name" value="L domain-like"/>
    <property type="match status" value="1"/>
</dbReference>
<evidence type="ECO:0000259" key="12">
    <source>
        <dbReference type="Pfam" id="PF08263"/>
    </source>
</evidence>
<evidence type="ECO:0000256" key="8">
    <source>
        <dbReference type="ARBA" id="ARBA00022989"/>
    </source>
</evidence>
<evidence type="ECO:0000256" key="1">
    <source>
        <dbReference type="ARBA" id="ARBA00004251"/>
    </source>
</evidence>
<dbReference type="GO" id="GO:0005886">
    <property type="term" value="C:plasma membrane"/>
    <property type="evidence" value="ECO:0007669"/>
    <property type="project" value="UniProtKB-SubCell"/>
</dbReference>
<evidence type="ECO:0000256" key="10">
    <source>
        <dbReference type="ARBA" id="ARBA00023180"/>
    </source>
</evidence>
<keyword evidence="8" id="KW-1133">Transmembrane helix</keyword>
<keyword evidence="15" id="KW-1185">Reference proteome</keyword>
<comment type="caution">
    <text evidence="14">The sequence shown here is derived from an EMBL/GenBank/DDBJ whole genome shotgun (WGS) entry which is preliminary data.</text>
</comment>
<dbReference type="InterPro" id="IPR003591">
    <property type="entry name" value="Leu-rich_rpt_typical-subtyp"/>
</dbReference>
<dbReference type="SMART" id="SM00369">
    <property type="entry name" value="LRR_TYP"/>
    <property type="match status" value="7"/>
</dbReference>